<accession>A0ABS6H168</accession>
<keyword evidence="4" id="KW-0812">Transmembrane</keyword>
<protein>
    <submittedName>
        <fullName evidence="7">Methyl-accepting chemotaxis protein</fullName>
    </submittedName>
</protein>
<evidence type="ECO:0000256" key="2">
    <source>
        <dbReference type="ARBA" id="ARBA00029447"/>
    </source>
</evidence>
<name>A0ABS6H168_9PROT</name>
<dbReference type="PANTHER" id="PTHR32089">
    <property type="entry name" value="METHYL-ACCEPTING CHEMOTAXIS PROTEIN MCPB"/>
    <property type="match status" value="1"/>
</dbReference>
<evidence type="ECO:0000256" key="1">
    <source>
        <dbReference type="ARBA" id="ARBA00023224"/>
    </source>
</evidence>
<dbReference type="PROSITE" id="PS50111">
    <property type="entry name" value="CHEMOTAXIS_TRANSDUC_2"/>
    <property type="match status" value="1"/>
</dbReference>
<dbReference type="Pfam" id="PF00015">
    <property type="entry name" value="MCPsignal"/>
    <property type="match status" value="1"/>
</dbReference>
<gene>
    <name evidence="7" type="ORF">JJQ90_01715</name>
</gene>
<evidence type="ECO:0000313" key="8">
    <source>
        <dbReference type="Proteomes" id="UP000689967"/>
    </source>
</evidence>
<dbReference type="CDD" id="cd06225">
    <property type="entry name" value="HAMP"/>
    <property type="match status" value="1"/>
</dbReference>
<keyword evidence="4" id="KW-1133">Transmembrane helix</keyword>
<keyword evidence="4" id="KW-0472">Membrane</keyword>
<keyword evidence="1 3" id="KW-0807">Transducer</keyword>
<proteinExistence type="inferred from homology"/>
<organism evidence="7 8">
    <name type="scientific">Falsiroseomonas oleicola</name>
    <dbReference type="NCBI Taxonomy" id="2801474"/>
    <lineage>
        <taxon>Bacteria</taxon>
        <taxon>Pseudomonadati</taxon>
        <taxon>Pseudomonadota</taxon>
        <taxon>Alphaproteobacteria</taxon>
        <taxon>Acetobacterales</taxon>
        <taxon>Roseomonadaceae</taxon>
        <taxon>Falsiroseomonas</taxon>
    </lineage>
</organism>
<evidence type="ECO:0000256" key="4">
    <source>
        <dbReference type="SAM" id="Phobius"/>
    </source>
</evidence>
<evidence type="ECO:0000259" key="6">
    <source>
        <dbReference type="PROSITE" id="PS50885"/>
    </source>
</evidence>
<dbReference type="SMART" id="SM00304">
    <property type="entry name" value="HAMP"/>
    <property type="match status" value="1"/>
</dbReference>
<reference evidence="7 8" key="1">
    <citation type="submission" date="2021-01" db="EMBL/GenBank/DDBJ databases">
        <title>Roseomonas sp. nov, a bacterium isolated from an oil production mixture in Yumen Oilfield.</title>
        <authorList>
            <person name="Wu D."/>
        </authorList>
    </citation>
    <scope>NUCLEOTIDE SEQUENCE [LARGE SCALE GENOMIC DNA]</scope>
    <source>
        <strain evidence="7 8">ROY-5-3</strain>
    </source>
</reference>
<comment type="caution">
    <text evidence="7">The sequence shown here is derived from an EMBL/GenBank/DDBJ whole genome shotgun (WGS) entry which is preliminary data.</text>
</comment>
<dbReference type="InterPro" id="IPR003660">
    <property type="entry name" value="HAMP_dom"/>
</dbReference>
<dbReference type="RefSeq" id="WP_216872739.1">
    <property type="nucleotide sequence ID" value="NZ_JAERQM010000001.1"/>
</dbReference>
<feature type="domain" description="Methyl-accepting transducer" evidence="5">
    <location>
        <begin position="425"/>
        <end position="668"/>
    </location>
</feature>
<feature type="domain" description="HAMP" evidence="6">
    <location>
        <begin position="339"/>
        <end position="392"/>
    </location>
</feature>
<dbReference type="InterPro" id="IPR004089">
    <property type="entry name" value="MCPsignal_dom"/>
</dbReference>
<dbReference type="Proteomes" id="UP000689967">
    <property type="component" value="Unassembled WGS sequence"/>
</dbReference>
<keyword evidence="8" id="KW-1185">Reference proteome</keyword>
<sequence>MRIRTMFILGFCLVAIPGLVASLWLATGAARDLGRITQAVAALQAASDAQRAVSAVAVEVGGYSSVLRQPNPDRAQVAGDAAATIRLLEASIASADRAGLDAEAVRQVAGQLTAFRGRVDQALALAPDRRDASLPAAGTAARNAAVATLLGVSAAAARDVARTAPELALLIEASSTVMDMRDQAGRRNALISTWLSGSAVTPQAVQTAEALTAGVAQAWSSVQRLLAASPASTALEAALAEQKQSFVARNEPHWRKQVETARLRLTAPDTAWTTSFAEFRTWSRPAQAEILALRDAALDEAAASADRAIAQAQAGLALALGLAGLCFVAALGGAVLLLRRLVAPIRALTASVGRIAAGELTVAVPGRGRSDEVGEMAEAVETLRAGSLERVAETEARAREQALRLARVERVDALLRQFEEQAGSMLEAVAAASTELDATARSMAGIAADGTAHAAAVADAASRANGSVETVAGAAEELAASFNAVTQQIRHGADQARAATGAAQEADRTVRGLSDAADRIGAVVQMITAIAGQTNLLALNATIEAARAGEAGKGFAVVAGEVKALAAQTAKATDEISGQIAAMQAETGRTVTAISDIARIIAAVGEATSQVAETAAQQAEATQAINQAVSEAARGTAAAADHANGVNADAERTGHAAGEVREASGELSRQAEKLRAEVSRFMLELRAA</sequence>
<dbReference type="PANTHER" id="PTHR32089:SF112">
    <property type="entry name" value="LYSOZYME-LIKE PROTEIN-RELATED"/>
    <property type="match status" value="1"/>
</dbReference>
<dbReference type="SMART" id="SM00283">
    <property type="entry name" value="MA"/>
    <property type="match status" value="1"/>
</dbReference>
<comment type="similarity">
    <text evidence="2">Belongs to the methyl-accepting chemotaxis (MCP) protein family.</text>
</comment>
<feature type="transmembrane region" description="Helical" evidence="4">
    <location>
        <begin position="316"/>
        <end position="338"/>
    </location>
</feature>
<dbReference type="Pfam" id="PF00672">
    <property type="entry name" value="HAMP"/>
    <property type="match status" value="1"/>
</dbReference>
<evidence type="ECO:0000259" key="5">
    <source>
        <dbReference type="PROSITE" id="PS50111"/>
    </source>
</evidence>
<evidence type="ECO:0000313" key="7">
    <source>
        <dbReference type="EMBL" id="MBU8542402.1"/>
    </source>
</evidence>
<dbReference type="PROSITE" id="PS50885">
    <property type="entry name" value="HAMP"/>
    <property type="match status" value="1"/>
</dbReference>
<evidence type="ECO:0000256" key="3">
    <source>
        <dbReference type="PROSITE-ProRule" id="PRU00284"/>
    </source>
</evidence>
<dbReference type="EMBL" id="JAERQM010000001">
    <property type="protein sequence ID" value="MBU8542402.1"/>
    <property type="molecule type" value="Genomic_DNA"/>
</dbReference>